<dbReference type="Pfam" id="PF13822">
    <property type="entry name" value="ACC_epsilon"/>
    <property type="match status" value="1"/>
</dbReference>
<name>A0A7W8YB66_9MICC</name>
<accession>A0A7W8YB66</accession>
<gene>
    <name evidence="2" type="ORF">BKA12_001277</name>
</gene>
<sequence>MSPAAAARGTRTWEGDSEEQEAPIFKVVSGDPSPEELAALTACLLATTSQSEEEPEAPTRNDLVREAIKRGRQFMQLPGIWRGRH</sequence>
<reference evidence="2 3" key="1">
    <citation type="submission" date="2020-08" db="EMBL/GenBank/DDBJ databases">
        <title>Sequencing the genomes of 1000 actinobacteria strains.</title>
        <authorList>
            <person name="Klenk H.-P."/>
        </authorList>
    </citation>
    <scope>NUCLEOTIDE SEQUENCE [LARGE SCALE GENOMIC DNA]</scope>
    <source>
        <strain evidence="2 3">DSM 23694</strain>
    </source>
</reference>
<comment type="caution">
    <text evidence="2">The sequence shown here is derived from an EMBL/GenBank/DDBJ whole genome shotgun (WGS) entry which is preliminary data.</text>
</comment>
<dbReference type="Proteomes" id="UP000523863">
    <property type="component" value="Unassembled WGS sequence"/>
</dbReference>
<keyword evidence="3" id="KW-1185">Reference proteome</keyword>
<dbReference type="AlphaFoldDB" id="A0A7W8YB66"/>
<protein>
    <recommendedName>
        <fullName evidence="4">Acyl-CoA carboxylase subunit epsilon</fullName>
    </recommendedName>
</protein>
<dbReference type="EMBL" id="JACHBL010000001">
    <property type="protein sequence ID" value="MBB5598197.1"/>
    <property type="molecule type" value="Genomic_DNA"/>
</dbReference>
<organism evidence="2 3">
    <name type="scientific">Neomicrococcus lactis</name>
    <dbReference type="NCBI Taxonomy" id="732241"/>
    <lineage>
        <taxon>Bacteria</taxon>
        <taxon>Bacillati</taxon>
        <taxon>Actinomycetota</taxon>
        <taxon>Actinomycetes</taxon>
        <taxon>Micrococcales</taxon>
        <taxon>Micrococcaceae</taxon>
        <taxon>Neomicrococcus</taxon>
    </lineage>
</organism>
<dbReference type="InterPro" id="IPR032716">
    <property type="entry name" value="ACC_epsilon"/>
</dbReference>
<proteinExistence type="predicted"/>
<dbReference type="GO" id="GO:0004658">
    <property type="term" value="F:propionyl-CoA carboxylase activity"/>
    <property type="evidence" value="ECO:0007669"/>
    <property type="project" value="InterPro"/>
</dbReference>
<evidence type="ECO:0000313" key="3">
    <source>
        <dbReference type="Proteomes" id="UP000523863"/>
    </source>
</evidence>
<dbReference type="GO" id="GO:0003989">
    <property type="term" value="F:acetyl-CoA carboxylase activity"/>
    <property type="evidence" value="ECO:0007669"/>
    <property type="project" value="InterPro"/>
</dbReference>
<dbReference type="RefSeq" id="WP_183641587.1">
    <property type="nucleotide sequence ID" value="NZ_JACHBL010000001.1"/>
</dbReference>
<evidence type="ECO:0000256" key="1">
    <source>
        <dbReference type="SAM" id="MobiDB-lite"/>
    </source>
</evidence>
<evidence type="ECO:0008006" key="4">
    <source>
        <dbReference type="Google" id="ProtNLM"/>
    </source>
</evidence>
<feature type="region of interest" description="Disordered" evidence="1">
    <location>
        <begin position="1"/>
        <end position="22"/>
    </location>
</feature>
<evidence type="ECO:0000313" key="2">
    <source>
        <dbReference type="EMBL" id="MBB5598197.1"/>
    </source>
</evidence>